<comment type="caution">
    <text evidence="1">The sequence shown here is derived from an EMBL/GenBank/DDBJ whole genome shotgun (WGS) entry which is preliminary data.</text>
</comment>
<gene>
    <name evidence="1" type="ORF">JHL16_27465</name>
</gene>
<reference evidence="1" key="1">
    <citation type="submission" date="2021-01" db="EMBL/GenBank/DDBJ databases">
        <authorList>
            <person name="Sun Q."/>
        </authorList>
    </citation>
    <scope>NUCLEOTIDE SEQUENCE</scope>
    <source>
        <strain evidence="1">YIM B02566</strain>
    </source>
</reference>
<evidence type="ECO:0000313" key="2">
    <source>
        <dbReference type="Proteomes" id="UP000616151"/>
    </source>
</evidence>
<dbReference type="Proteomes" id="UP000616151">
    <property type="component" value="Unassembled WGS sequence"/>
</dbReference>
<name>A0ACC5RBY1_9HYPH</name>
<keyword evidence="2" id="KW-1185">Reference proteome</keyword>
<proteinExistence type="predicted"/>
<evidence type="ECO:0000313" key="1">
    <source>
        <dbReference type="EMBL" id="MBK1870133.1"/>
    </source>
</evidence>
<accession>A0ACC5RBY1</accession>
<organism evidence="1 2">
    <name type="scientific">Taklimakanibacter albus</name>
    <dbReference type="NCBI Taxonomy" id="2800327"/>
    <lineage>
        <taxon>Bacteria</taxon>
        <taxon>Pseudomonadati</taxon>
        <taxon>Pseudomonadota</taxon>
        <taxon>Alphaproteobacteria</taxon>
        <taxon>Hyphomicrobiales</taxon>
        <taxon>Aestuariivirgaceae</taxon>
        <taxon>Taklimakanibacter</taxon>
    </lineage>
</organism>
<protein>
    <submittedName>
        <fullName evidence="1">Uncharacterized protein</fullName>
    </submittedName>
</protein>
<dbReference type="EMBL" id="JAENHL010000008">
    <property type="protein sequence ID" value="MBK1870133.1"/>
    <property type="molecule type" value="Genomic_DNA"/>
</dbReference>
<sequence length="301" mass="32734">MASAATVALFLMATPAAQAADLEDPGCSLSGSVMAGIMFDWQELDFNGEDQVDVDWTTPFGEGAALATCGGLNIQADIAYYGHSGDYEFDFGNQNNVDRGASHIGGALFYRDPLSWAAGVQASWISQNISGIDIDVFRIGLFGELYLGESFTLGGNAAYHNSDSSSNFDIEQSGFELAAYGRFYATPDVSLMLRGDVLFADTESFGDDGDLNGYAISGEAEYLVWDQGLSLFAGARYAERNHDLDFDNDFHFDSQETQVFGGIKFYFGRDGTLVERQRTAPVDNTSVFEEKLPNTLFDFPS</sequence>